<dbReference type="AlphaFoldDB" id="A0A392M4I8"/>
<comment type="caution">
    <text evidence="1">The sequence shown here is derived from an EMBL/GenBank/DDBJ whole genome shotgun (WGS) entry which is preliminary data.</text>
</comment>
<name>A0A392M4I8_9FABA</name>
<sequence length="205" mass="23472">MVECIRPQLLFLELDPFRSQSLEEDYNVMAVAFQAAKSIGNIEFDLGDLDECSDVEACKLKMTEYLCGIYENTAREELEEAAKDMVHIDIRNLLYQHAQKYSSVLALVGRNHMFGMRHYWHMMTITVDLLFGWIQRYVSGTDIQISSKSLTKFRDITYRFFGSTMDLGTGGITTQNSGYAGYMNSDSLQLFPFESCFAYTVFGLI</sequence>
<dbReference type="EMBL" id="LXQA010003511">
    <property type="protein sequence ID" value="MCH82317.1"/>
    <property type="molecule type" value="Genomic_DNA"/>
</dbReference>
<organism evidence="1 2">
    <name type="scientific">Trifolium medium</name>
    <dbReference type="NCBI Taxonomy" id="97028"/>
    <lineage>
        <taxon>Eukaryota</taxon>
        <taxon>Viridiplantae</taxon>
        <taxon>Streptophyta</taxon>
        <taxon>Embryophyta</taxon>
        <taxon>Tracheophyta</taxon>
        <taxon>Spermatophyta</taxon>
        <taxon>Magnoliopsida</taxon>
        <taxon>eudicotyledons</taxon>
        <taxon>Gunneridae</taxon>
        <taxon>Pentapetalae</taxon>
        <taxon>rosids</taxon>
        <taxon>fabids</taxon>
        <taxon>Fabales</taxon>
        <taxon>Fabaceae</taxon>
        <taxon>Papilionoideae</taxon>
        <taxon>50 kb inversion clade</taxon>
        <taxon>NPAAA clade</taxon>
        <taxon>Hologalegina</taxon>
        <taxon>IRL clade</taxon>
        <taxon>Trifolieae</taxon>
        <taxon>Trifolium</taxon>
    </lineage>
</organism>
<reference evidence="1 2" key="1">
    <citation type="journal article" date="2018" name="Front. Plant Sci.">
        <title>Red Clover (Trifolium pratense) and Zigzag Clover (T. medium) - A Picture of Genomic Similarities and Differences.</title>
        <authorList>
            <person name="Dluhosova J."/>
            <person name="Istvanek J."/>
            <person name="Nedelnik J."/>
            <person name="Repkova J."/>
        </authorList>
    </citation>
    <scope>NUCLEOTIDE SEQUENCE [LARGE SCALE GENOMIC DNA]</scope>
    <source>
        <strain evidence="2">cv. 10/8</strain>
        <tissue evidence="1">Leaf</tissue>
    </source>
</reference>
<evidence type="ECO:0000313" key="1">
    <source>
        <dbReference type="EMBL" id="MCH82317.1"/>
    </source>
</evidence>
<keyword evidence="2" id="KW-1185">Reference proteome</keyword>
<protein>
    <submittedName>
        <fullName evidence="1">Uncharacterized protein</fullName>
    </submittedName>
</protein>
<evidence type="ECO:0000313" key="2">
    <source>
        <dbReference type="Proteomes" id="UP000265520"/>
    </source>
</evidence>
<proteinExistence type="predicted"/>
<dbReference type="Proteomes" id="UP000265520">
    <property type="component" value="Unassembled WGS sequence"/>
</dbReference>
<accession>A0A392M4I8</accession>
<gene>
    <name evidence="1" type="ORF">A2U01_0003120</name>
</gene>